<name>A0A9Q1BDY1_HOLLE</name>
<evidence type="ECO:0000256" key="1">
    <source>
        <dbReference type="ARBA" id="ARBA00004370"/>
    </source>
</evidence>
<dbReference type="SMART" id="SM00409">
    <property type="entry name" value="IG"/>
    <property type="match status" value="2"/>
</dbReference>
<keyword evidence="7" id="KW-1185">Reference proteome</keyword>
<feature type="transmembrane region" description="Helical" evidence="4">
    <location>
        <begin position="358"/>
        <end position="380"/>
    </location>
</feature>
<reference evidence="6" key="1">
    <citation type="submission" date="2021-10" db="EMBL/GenBank/DDBJ databases">
        <title>Tropical sea cucumber genome reveals ecological adaptation and Cuvierian tubules defense mechanism.</title>
        <authorList>
            <person name="Chen T."/>
        </authorList>
    </citation>
    <scope>NUCLEOTIDE SEQUENCE</scope>
    <source>
        <strain evidence="6">Nanhai2018</strain>
        <tissue evidence="6">Muscle</tissue>
    </source>
</reference>
<sequence length="503" mass="56217">MYLCYAEAVNLWYIVIIIFLFVSVQAGGCKSVSSHFYADTLNKPALIVRESVIVTLLCPKRAHSIVFITLANSQTQGRDPITLIDSSKMIDISNKYGFIEADNNTYAFTINRISRNDEGTYTCVQVPVTRSRAITVIYGPSDSSPQCSSNYKSPVIFYDEITNYFVFNCSTERGKPPVTTKIYVNGQDVTYDLETVNETRTDEDNIFATYSLFRHFNHTLQNSEFVCNVTQQLPSPYDDYHGSCSFGPLHLLPGFSLSVSPSYVPVRDENNVTLTCASNVTGVKITWNNIPSGKYIVTNFNRSSVLTILSFKPASNGTVFVECSGSYGSRTVTVNTTVFLMVNEEGQEDENYPNGIHVTLFVVFIICISILLVSVASCILRNKRKRKERPIETLPCKNVWGEISTSGHSRGQETTINNTSNKTYTTTVRPESQDSEEVHLTNISAQIYHRTIVMDESSPSDTKYYDISSKPTILYDSSGYLIPGGSKESNKIVQPKSIYNEID</sequence>
<organism evidence="6 7">
    <name type="scientific">Holothuria leucospilota</name>
    <name type="common">Black long sea cucumber</name>
    <name type="synonym">Mertensiothuria leucospilota</name>
    <dbReference type="NCBI Taxonomy" id="206669"/>
    <lineage>
        <taxon>Eukaryota</taxon>
        <taxon>Metazoa</taxon>
        <taxon>Echinodermata</taxon>
        <taxon>Eleutherozoa</taxon>
        <taxon>Echinozoa</taxon>
        <taxon>Holothuroidea</taxon>
        <taxon>Aspidochirotacea</taxon>
        <taxon>Aspidochirotida</taxon>
        <taxon>Holothuriidae</taxon>
        <taxon>Holothuria</taxon>
    </lineage>
</organism>
<gene>
    <name evidence="6" type="ORF">HOLleu_38912</name>
</gene>
<dbReference type="PANTHER" id="PTHR45889">
    <property type="entry name" value="IG-LIKE DOMAIN-CONTAINING PROTEIN"/>
    <property type="match status" value="1"/>
</dbReference>
<evidence type="ECO:0000256" key="4">
    <source>
        <dbReference type="SAM" id="Phobius"/>
    </source>
</evidence>
<keyword evidence="2 4" id="KW-0472">Membrane</keyword>
<dbReference type="Pfam" id="PF08205">
    <property type="entry name" value="C2-set_2"/>
    <property type="match status" value="1"/>
</dbReference>
<proteinExistence type="predicted"/>
<keyword evidence="3" id="KW-1015">Disulfide bond</keyword>
<accession>A0A9Q1BDY1</accession>
<evidence type="ECO:0000256" key="2">
    <source>
        <dbReference type="ARBA" id="ARBA00023136"/>
    </source>
</evidence>
<feature type="domain" description="Immunoglobulin" evidence="5">
    <location>
        <begin position="261"/>
        <end position="339"/>
    </location>
</feature>
<evidence type="ECO:0000259" key="5">
    <source>
        <dbReference type="SMART" id="SM00409"/>
    </source>
</evidence>
<dbReference type="InterPro" id="IPR013162">
    <property type="entry name" value="CD80_C2-set"/>
</dbReference>
<evidence type="ECO:0000256" key="3">
    <source>
        <dbReference type="ARBA" id="ARBA00023157"/>
    </source>
</evidence>
<evidence type="ECO:0000313" key="6">
    <source>
        <dbReference type="EMBL" id="KAJ8021649.1"/>
    </source>
</evidence>
<dbReference type="SUPFAM" id="SSF48726">
    <property type="entry name" value="Immunoglobulin"/>
    <property type="match status" value="2"/>
</dbReference>
<comment type="caution">
    <text evidence="6">The sequence shown here is derived from an EMBL/GenBank/DDBJ whole genome shotgun (WGS) entry which is preliminary data.</text>
</comment>
<dbReference type="PANTHER" id="PTHR45889:SF8">
    <property type="entry name" value="IG-LIKE DOMAIN-CONTAINING PROTEIN"/>
    <property type="match status" value="1"/>
</dbReference>
<dbReference type="AlphaFoldDB" id="A0A9Q1BDY1"/>
<dbReference type="EMBL" id="JAIZAY010000021">
    <property type="protein sequence ID" value="KAJ8021649.1"/>
    <property type="molecule type" value="Genomic_DNA"/>
</dbReference>
<evidence type="ECO:0000313" key="7">
    <source>
        <dbReference type="Proteomes" id="UP001152320"/>
    </source>
</evidence>
<dbReference type="InterPro" id="IPR003599">
    <property type="entry name" value="Ig_sub"/>
</dbReference>
<keyword evidence="4" id="KW-1133">Transmembrane helix</keyword>
<dbReference type="InterPro" id="IPR036179">
    <property type="entry name" value="Ig-like_dom_sf"/>
</dbReference>
<protein>
    <recommendedName>
        <fullName evidence="5">Immunoglobulin domain-containing protein</fullName>
    </recommendedName>
</protein>
<dbReference type="Proteomes" id="UP001152320">
    <property type="component" value="Chromosome 21"/>
</dbReference>
<dbReference type="GO" id="GO:0016020">
    <property type="term" value="C:membrane"/>
    <property type="evidence" value="ECO:0007669"/>
    <property type="project" value="UniProtKB-SubCell"/>
</dbReference>
<feature type="domain" description="Immunoglobulin" evidence="5">
    <location>
        <begin position="43"/>
        <end position="137"/>
    </location>
</feature>
<keyword evidence="4" id="KW-0812">Transmembrane</keyword>
<dbReference type="OrthoDB" id="6159398at2759"/>
<comment type="subcellular location">
    <subcellularLocation>
        <location evidence="1">Membrane</location>
    </subcellularLocation>
</comment>